<organism evidence="8 9">
    <name type="scientific">Capsicum baccatum</name>
    <name type="common">Peruvian pepper</name>
    <dbReference type="NCBI Taxonomy" id="33114"/>
    <lineage>
        <taxon>Eukaryota</taxon>
        <taxon>Viridiplantae</taxon>
        <taxon>Streptophyta</taxon>
        <taxon>Embryophyta</taxon>
        <taxon>Tracheophyta</taxon>
        <taxon>Spermatophyta</taxon>
        <taxon>Magnoliopsida</taxon>
        <taxon>eudicotyledons</taxon>
        <taxon>Gunneridae</taxon>
        <taxon>Pentapetalae</taxon>
        <taxon>asterids</taxon>
        <taxon>lamiids</taxon>
        <taxon>Solanales</taxon>
        <taxon>Solanaceae</taxon>
        <taxon>Solanoideae</taxon>
        <taxon>Capsiceae</taxon>
        <taxon>Capsicum</taxon>
    </lineage>
</organism>
<comment type="pathway">
    <text evidence="1">Glycan metabolism; pectin degradation; 2-dehydro-3-deoxy-D-gluconate from pectin: step 1/5.</text>
</comment>
<evidence type="ECO:0000259" key="7">
    <source>
        <dbReference type="Pfam" id="PF01095"/>
    </source>
</evidence>
<accession>A0A2G2V7Z5</accession>
<dbReference type="STRING" id="33114.A0A2G2V7Z5"/>
<dbReference type="PANTHER" id="PTHR31707">
    <property type="entry name" value="PECTINESTERASE"/>
    <property type="match status" value="1"/>
</dbReference>
<dbReference type="EMBL" id="MLFT02000154">
    <property type="protein sequence ID" value="PHT29087.1"/>
    <property type="molecule type" value="Genomic_DNA"/>
</dbReference>
<dbReference type="InterPro" id="IPR012334">
    <property type="entry name" value="Pectin_lyas_fold"/>
</dbReference>
<sequence length="282" mass="32035">MWFIALTIIVLSTLIFGEGQRTQPPHAVVSKDGTGNYTRIMDAISLAPNNSLEKYYIKIKQGTYEEYVQVDKWKTNIVLIGEGMDYTILSRNRSYGGGIQTSQTATVGVNGVGFIAEDITFRNHAGPENYQAVALRAEADLLTFYRCRFDGFQDTLYTKRGLQFYRDCEVFGTIDFICGDATTIFQNCLVELAYRYFNQYNAIIAQQRKLDDLTTSIVLQNCSLKATRELENMGNITTFLGRPWGDLSRTVIMQSYIGGFVNPKGWIKFIGQTFVQPFYLEF</sequence>
<evidence type="ECO:0000256" key="5">
    <source>
        <dbReference type="ARBA" id="ARBA00047928"/>
    </source>
</evidence>
<feature type="signal peptide" evidence="6">
    <location>
        <begin position="1"/>
        <end position="19"/>
    </location>
</feature>
<dbReference type="GO" id="GO:0030599">
    <property type="term" value="F:pectinesterase activity"/>
    <property type="evidence" value="ECO:0007669"/>
    <property type="project" value="UniProtKB-EC"/>
</dbReference>
<feature type="chain" id="PRO_5013854744" description="Pectinesterase catalytic domain-containing protein" evidence="6">
    <location>
        <begin position="20"/>
        <end position="282"/>
    </location>
</feature>
<evidence type="ECO:0000256" key="2">
    <source>
        <dbReference type="ARBA" id="ARBA00022801"/>
    </source>
</evidence>
<dbReference type="FunFam" id="2.160.20.10:FF:000092">
    <property type="entry name" value="Putative pectinesterase 57"/>
    <property type="match status" value="1"/>
</dbReference>
<comment type="catalytic activity">
    <reaction evidence="5">
        <text>[(1-&gt;4)-alpha-D-galacturonosyl methyl ester](n) + n H2O = [(1-&gt;4)-alpha-D-galacturonosyl](n) + n methanol + n H(+)</text>
        <dbReference type="Rhea" id="RHEA:22380"/>
        <dbReference type="Rhea" id="RHEA-COMP:14570"/>
        <dbReference type="Rhea" id="RHEA-COMP:14573"/>
        <dbReference type="ChEBI" id="CHEBI:15377"/>
        <dbReference type="ChEBI" id="CHEBI:15378"/>
        <dbReference type="ChEBI" id="CHEBI:17790"/>
        <dbReference type="ChEBI" id="CHEBI:140522"/>
        <dbReference type="ChEBI" id="CHEBI:140523"/>
        <dbReference type="EC" id="3.1.1.11"/>
    </reaction>
</comment>
<evidence type="ECO:0000256" key="4">
    <source>
        <dbReference type="ARBA" id="ARBA00023316"/>
    </source>
</evidence>
<protein>
    <recommendedName>
        <fullName evidence="7">Pectinesterase catalytic domain-containing protein</fullName>
    </recommendedName>
</protein>
<keyword evidence="9" id="KW-1185">Reference proteome</keyword>
<reference evidence="8 9" key="1">
    <citation type="journal article" date="2017" name="Genome Biol.">
        <title>New reference genome sequences of hot pepper reveal the massive evolution of plant disease-resistance genes by retroduplication.</title>
        <authorList>
            <person name="Kim S."/>
            <person name="Park J."/>
            <person name="Yeom S.I."/>
            <person name="Kim Y.M."/>
            <person name="Seo E."/>
            <person name="Kim K.T."/>
            <person name="Kim M.S."/>
            <person name="Lee J.M."/>
            <person name="Cheong K."/>
            <person name="Shin H.S."/>
            <person name="Kim S.B."/>
            <person name="Han K."/>
            <person name="Lee J."/>
            <person name="Park M."/>
            <person name="Lee H.A."/>
            <person name="Lee H.Y."/>
            <person name="Lee Y."/>
            <person name="Oh S."/>
            <person name="Lee J.H."/>
            <person name="Choi E."/>
            <person name="Choi E."/>
            <person name="Lee S.E."/>
            <person name="Jeon J."/>
            <person name="Kim H."/>
            <person name="Choi G."/>
            <person name="Song H."/>
            <person name="Lee J."/>
            <person name="Lee S.C."/>
            <person name="Kwon J.K."/>
            <person name="Lee H.Y."/>
            <person name="Koo N."/>
            <person name="Hong Y."/>
            <person name="Kim R.W."/>
            <person name="Kang W.H."/>
            <person name="Huh J.H."/>
            <person name="Kang B.C."/>
            <person name="Yang T.J."/>
            <person name="Lee Y.H."/>
            <person name="Bennetzen J.L."/>
            <person name="Choi D."/>
        </authorList>
    </citation>
    <scope>NUCLEOTIDE SEQUENCE [LARGE SCALE GENOMIC DNA]</scope>
    <source>
        <strain evidence="9">cv. PBC81</strain>
    </source>
</reference>
<dbReference type="Gene3D" id="2.160.20.10">
    <property type="entry name" value="Single-stranded right-handed beta-helix, Pectin lyase-like"/>
    <property type="match status" value="1"/>
</dbReference>
<evidence type="ECO:0000256" key="1">
    <source>
        <dbReference type="ARBA" id="ARBA00005184"/>
    </source>
</evidence>
<keyword evidence="2" id="KW-0378">Hydrolase</keyword>
<feature type="domain" description="Pectinesterase catalytic" evidence="7">
    <location>
        <begin position="27"/>
        <end position="278"/>
    </location>
</feature>
<name>A0A2G2V7Z5_CAPBA</name>
<dbReference type="SUPFAM" id="SSF51126">
    <property type="entry name" value="Pectin lyase-like"/>
    <property type="match status" value="1"/>
</dbReference>
<dbReference type="GO" id="GO:0045490">
    <property type="term" value="P:pectin catabolic process"/>
    <property type="evidence" value="ECO:0007669"/>
    <property type="project" value="UniProtKB-UniPathway"/>
</dbReference>
<dbReference type="AlphaFoldDB" id="A0A2G2V7Z5"/>
<gene>
    <name evidence="8" type="ORF">CQW23_31316</name>
</gene>
<dbReference type="Pfam" id="PF01095">
    <property type="entry name" value="Pectinesterase"/>
    <property type="match status" value="1"/>
</dbReference>
<proteinExistence type="predicted"/>
<evidence type="ECO:0000256" key="3">
    <source>
        <dbReference type="ARBA" id="ARBA00023085"/>
    </source>
</evidence>
<dbReference type="GO" id="GO:0042545">
    <property type="term" value="P:cell wall modification"/>
    <property type="evidence" value="ECO:0007669"/>
    <property type="project" value="InterPro"/>
</dbReference>
<evidence type="ECO:0000313" key="9">
    <source>
        <dbReference type="Proteomes" id="UP000224567"/>
    </source>
</evidence>
<dbReference type="OrthoDB" id="2019149at2759"/>
<keyword evidence="6" id="KW-0732">Signal</keyword>
<comment type="caution">
    <text evidence="8">The sequence shown here is derived from an EMBL/GenBank/DDBJ whole genome shotgun (WGS) entry which is preliminary data.</text>
</comment>
<dbReference type="UniPathway" id="UPA00545">
    <property type="reaction ID" value="UER00823"/>
</dbReference>
<keyword evidence="3" id="KW-0063">Aspartyl esterase</keyword>
<dbReference type="InterPro" id="IPR011050">
    <property type="entry name" value="Pectin_lyase_fold/virulence"/>
</dbReference>
<evidence type="ECO:0000313" key="8">
    <source>
        <dbReference type="EMBL" id="PHT29087.1"/>
    </source>
</evidence>
<dbReference type="Proteomes" id="UP000224567">
    <property type="component" value="Unassembled WGS sequence"/>
</dbReference>
<dbReference type="InterPro" id="IPR000070">
    <property type="entry name" value="Pectinesterase_cat"/>
</dbReference>
<reference evidence="9" key="2">
    <citation type="journal article" date="2017" name="J. Anim. Genet.">
        <title>Multiple reference genome sequences of hot pepper reveal the massive evolution of plant disease resistance genes by retroduplication.</title>
        <authorList>
            <person name="Kim S."/>
            <person name="Park J."/>
            <person name="Yeom S.-I."/>
            <person name="Kim Y.-M."/>
            <person name="Seo E."/>
            <person name="Kim K.-T."/>
            <person name="Kim M.-S."/>
            <person name="Lee J.M."/>
            <person name="Cheong K."/>
            <person name="Shin H.-S."/>
            <person name="Kim S.-B."/>
            <person name="Han K."/>
            <person name="Lee J."/>
            <person name="Park M."/>
            <person name="Lee H.-A."/>
            <person name="Lee H.-Y."/>
            <person name="Lee Y."/>
            <person name="Oh S."/>
            <person name="Lee J.H."/>
            <person name="Choi E."/>
            <person name="Choi E."/>
            <person name="Lee S.E."/>
            <person name="Jeon J."/>
            <person name="Kim H."/>
            <person name="Choi G."/>
            <person name="Song H."/>
            <person name="Lee J."/>
            <person name="Lee S.-C."/>
            <person name="Kwon J.-K."/>
            <person name="Lee H.-Y."/>
            <person name="Koo N."/>
            <person name="Hong Y."/>
            <person name="Kim R.W."/>
            <person name="Kang W.-H."/>
            <person name="Huh J.H."/>
            <person name="Kang B.-C."/>
            <person name="Yang T.-J."/>
            <person name="Lee Y.-H."/>
            <person name="Bennetzen J.L."/>
            <person name="Choi D."/>
        </authorList>
    </citation>
    <scope>NUCLEOTIDE SEQUENCE [LARGE SCALE GENOMIC DNA]</scope>
    <source>
        <strain evidence="9">cv. PBC81</strain>
    </source>
</reference>
<keyword evidence="4" id="KW-0961">Cell wall biogenesis/degradation</keyword>
<evidence type="ECO:0000256" key="6">
    <source>
        <dbReference type="SAM" id="SignalP"/>
    </source>
</evidence>